<dbReference type="GO" id="GO:0016020">
    <property type="term" value="C:membrane"/>
    <property type="evidence" value="ECO:0007669"/>
    <property type="project" value="UniProtKB-SubCell"/>
</dbReference>
<keyword evidence="5" id="KW-0472">Membrane</keyword>
<proteinExistence type="inferred from homology"/>
<comment type="similarity">
    <text evidence="1 4">Belongs to the UDP-glycosyltransferase family.</text>
</comment>
<dbReference type="InterPro" id="IPR002213">
    <property type="entry name" value="UDP_glucos_trans"/>
</dbReference>
<keyword evidence="5" id="KW-0732">Signal</keyword>
<feature type="non-terminal residue" evidence="6">
    <location>
        <position position="534"/>
    </location>
</feature>
<dbReference type="GO" id="GO:0015020">
    <property type="term" value="F:glucuronosyltransferase activity"/>
    <property type="evidence" value="ECO:0007669"/>
    <property type="project" value="UniProtKB-EC"/>
</dbReference>
<dbReference type="PROSITE" id="PS00375">
    <property type="entry name" value="UDPGT"/>
    <property type="match status" value="1"/>
</dbReference>
<evidence type="ECO:0000256" key="2">
    <source>
        <dbReference type="ARBA" id="ARBA00022676"/>
    </source>
</evidence>
<dbReference type="PANTHER" id="PTHR48043">
    <property type="entry name" value="EG:EG0003.4 PROTEIN-RELATED"/>
    <property type="match status" value="1"/>
</dbReference>
<feature type="signal peptide" evidence="5">
    <location>
        <begin position="1"/>
        <end position="27"/>
    </location>
</feature>
<dbReference type="Proteomes" id="UP000736164">
    <property type="component" value="Unassembled WGS sequence"/>
</dbReference>
<keyword evidence="5" id="KW-0812">Transmembrane</keyword>
<sequence length="534" mass="61052">MAQNAFSLLICCCFCTVFILNNRPVDAGKILVVPVDGSHWNAVKVLIMELVGRRHEVTVLRSSNAMYAEDKSPDFRIITVELPGQKARTTEEREKTALSWILHNAFNKESQSLSAFWDLFISIRRVSQDYKIAIETVFENHTLLKQLKDASFDLVLADPFYPGGLMIARHLKLPMVLFGRWMPTEDIHFAIAPSPLSYIPVLHSRLTDRMTFFERLKNVLMYSFGNLLNHIFIYSTYDALCRRYLETDESIYELYKKADIYLMKVDFAFEFMKPIMPNSIYIGGFQCRSPKPLPPDLQAFMDNAGKDGIVVFSLGTIIKTLPEHVATEIASGLAQVPQKVIWRYTGPPISTLGNNTKVLSWLPQNDLLSHPNTKAFIGHGGENGIYEAIYHGIPVIGFPLFADNYENLLRLKVKGAAIILENLNQLTRHDIYKAVRTITEDPSYWTNMKKLSQVHRDTPVPPKELAVFWIEYVMRYKGASHLRAAGHDLPFYQYYLLDVITFLLIGSVLFSFVFWTLLQLLCRKCSGITKTKQE</sequence>
<evidence type="ECO:0000313" key="6">
    <source>
        <dbReference type="EMBL" id="MBN3312146.1"/>
    </source>
</evidence>
<evidence type="ECO:0000256" key="5">
    <source>
        <dbReference type="RuleBase" id="RU362059"/>
    </source>
</evidence>
<feature type="chain" id="PRO_5035338176" description="UDP-glucuronosyltransferase" evidence="5">
    <location>
        <begin position="28"/>
        <end position="534"/>
    </location>
</feature>
<gene>
    <name evidence="6" type="primary">Ugt2a1_1</name>
    <name evidence="6" type="ORF">GTO95_0016942</name>
</gene>
<dbReference type="EMBL" id="JAAWVO010004448">
    <property type="protein sequence ID" value="MBN3312146.1"/>
    <property type="molecule type" value="Genomic_DNA"/>
</dbReference>
<comment type="subcellular location">
    <subcellularLocation>
        <location evidence="5">Membrane</location>
        <topology evidence="5">Single-pass membrane protein</topology>
    </subcellularLocation>
</comment>
<keyword evidence="2 4" id="KW-0328">Glycosyltransferase</keyword>
<dbReference type="CDD" id="cd03784">
    <property type="entry name" value="GT1_Gtf-like"/>
    <property type="match status" value="1"/>
</dbReference>
<dbReference type="PANTHER" id="PTHR48043:SF63">
    <property type="entry name" value="UDP GLUCURONOSYLTRANSFERASE 5 FAMILY, POLYPEPTIDE F1-RELATED"/>
    <property type="match status" value="1"/>
</dbReference>
<organism evidence="6 7">
    <name type="scientific">Atractosteus spatula</name>
    <name type="common">Alligator gar</name>
    <name type="synonym">Lepisosteus spatula</name>
    <dbReference type="NCBI Taxonomy" id="7917"/>
    <lineage>
        <taxon>Eukaryota</taxon>
        <taxon>Metazoa</taxon>
        <taxon>Chordata</taxon>
        <taxon>Craniata</taxon>
        <taxon>Vertebrata</taxon>
        <taxon>Euteleostomi</taxon>
        <taxon>Actinopterygii</taxon>
        <taxon>Neopterygii</taxon>
        <taxon>Holostei</taxon>
        <taxon>Semionotiformes</taxon>
        <taxon>Lepisosteidae</taxon>
        <taxon>Atractosteus</taxon>
    </lineage>
</organism>
<evidence type="ECO:0000256" key="4">
    <source>
        <dbReference type="RuleBase" id="RU003718"/>
    </source>
</evidence>
<evidence type="ECO:0000256" key="3">
    <source>
        <dbReference type="ARBA" id="ARBA00022679"/>
    </source>
</evidence>
<comment type="catalytic activity">
    <reaction evidence="5">
        <text>glucuronate acceptor + UDP-alpha-D-glucuronate = acceptor beta-D-glucuronoside + UDP + H(+)</text>
        <dbReference type="Rhea" id="RHEA:21032"/>
        <dbReference type="ChEBI" id="CHEBI:15378"/>
        <dbReference type="ChEBI" id="CHEBI:58052"/>
        <dbReference type="ChEBI" id="CHEBI:58223"/>
        <dbReference type="ChEBI" id="CHEBI:132367"/>
        <dbReference type="ChEBI" id="CHEBI:132368"/>
        <dbReference type="EC" id="2.4.1.17"/>
    </reaction>
</comment>
<evidence type="ECO:0000313" key="7">
    <source>
        <dbReference type="Proteomes" id="UP000736164"/>
    </source>
</evidence>
<dbReference type="Gene3D" id="3.40.50.2000">
    <property type="entry name" value="Glycogen Phosphorylase B"/>
    <property type="match status" value="2"/>
</dbReference>
<dbReference type="FunFam" id="3.40.50.2000:FF:000021">
    <property type="entry name" value="UDP-glucuronosyltransferase"/>
    <property type="match status" value="1"/>
</dbReference>
<dbReference type="Pfam" id="PF00201">
    <property type="entry name" value="UDPGT"/>
    <property type="match status" value="1"/>
</dbReference>
<dbReference type="EC" id="2.4.1.17" evidence="5"/>
<feature type="transmembrane region" description="Helical" evidence="5">
    <location>
        <begin position="494"/>
        <end position="518"/>
    </location>
</feature>
<dbReference type="SUPFAM" id="SSF53756">
    <property type="entry name" value="UDP-Glycosyltransferase/glycogen phosphorylase"/>
    <property type="match status" value="1"/>
</dbReference>
<accession>A0A8J7T712</accession>
<reference evidence="6" key="1">
    <citation type="journal article" date="2021" name="Cell">
        <title>Tracing the genetic footprints of vertebrate landing in non-teleost ray-finned fishes.</title>
        <authorList>
            <person name="Bi X."/>
            <person name="Wang K."/>
            <person name="Yang L."/>
            <person name="Pan H."/>
            <person name="Jiang H."/>
            <person name="Wei Q."/>
            <person name="Fang M."/>
            <person name="Yu H."/>
            <person name="Zhu C."/>
            <person name="Cai Y."/>
            <person name="He Y."/>
            <person name="Gan X."/>
            <person name="Zeng H."/>
            <person name="Yu D."/>
            <person name="Zhu Y."/>
            <person name="Jiang H."/>
            <person name="Qiu Q."/>
            <person name="Yang H."/>
            <person name="Zhang Y.E."/>
            <person name="Wang W."/>
            <person name="Zhu M."/>
            <person name="He S."/>
            <person name="Zhang G."/>
        </authorList>
    </citation>
    <scope>NUCLEOTIDE SEQUENCE</scope>
    <source>
        <strain evidence="6">Allg_001</strain>
    </source>
</reference>
<name>A0A8J7T712_ATRSP</name>
<dbReference type="AlphaFoldDB" id="A0A8J7T712"/>
<keyword evidence="7" id="KW-1185">Reference proteome</keyword>
<dbReference type="InterPro" id="IPR035595">
    <property type="entry name" value="UDP_glycos_trans_CS"/>
</dbReference>
<protein>
    <recommendedName>
        <fullName evidence="5">UDP-glucuronosyltransferase</fullName>
        <ecNumber evidence="5">2.4.1.17</ecNumber>
    </recommendedName>
</protein>
<keyword evidence="5" id="KW-1133">Transmembrane helix</keyword>
<evidence type="ECO:0000256" key="1">
    <source>
        <dbReference type="ARBA" id="ARBA00009995"/>
    </source>
</evidence>
<feature type="non-terminal residue" evidence="6">
    <location>
        <position position="1"/>
    </location>
</feature>
<keyword evidence="3 4" id="KW-0808">Transferase</keyword>
<dbReference type="InterPro" id="IPR050271">
    <property type="entry name" value="UDP-glycosyltransferase"/>
</dbReference>
<comment type="caution">
    <text evidence="6">The sequence shown here is derived from an EMBL/GenBank/DDBJ whole genome shotgun (WGS) entry which is preliminary data.</text>
</comment>